<organism evidence="10 11">
    <name type="scientific">Cotesia congregata</name>
    <name type="common">Parasitoid wasp</name>
    <name type="synonym">Apanteles congregatus</name>
    <dbReference type="NCBI Taxonomy" id="51543"/>
    <lineage>
        <taxon>Eukaryota</taxon>
        <taxon>Metazoa</taxon>
        <taxon>Ecdysozoa</taxon>
        <taxon>Arthropoda</taxon>
        <taxon>Hexapoda</taxon>
        <taxon>Insecta</taxon>
        <taxon>Pterygota</taxon>
        <taxon>Neoptera</taxon>
        <taxon>Endopterygota</taxon>
        <taxon>Hymenoptera</taxon>
        <taxon>Apocrita</taxon>
        <taxon>Ichneumonoidea</taxon>
        <taxon>Braconidae</taxon>
        <taxon>Microgastrinae</taxon>
        <taxon>Cotesia</taxon>
    </lineage>
</organism>
<dbReference type="InterPro" id="IPR033116">
    <property type="entry name" value="TRYPSIN_SER"/>
</dbReference>
<dbReference type="InterPro" id="IPR009003">
    <property type="entry name" value="Peptidase_S1_PA"/>
</dbReference>
<evidence type="ECO:0000313" key="11">
    <source>
        <dbReference type="Proteomes" id="UP000786811"/>
    </source>
</evidence>
<proteinExistence type="predicted"/>
<dbReference type="InterPro" id="IPR018114">
    <property type="entry name" value="TRYPSIN_HIS"/>
</dbReference>
<evidence type="ECO:0000256" key="5">
    <source>
        <dbReference type="ARBA" id="ARBA00022825"/>
    </source>
</evidence>
<evidence type="ECO:0000313" key="10">
    <source>
        <dbReference type="EMBL" id="CAG5100297.1"/>
    </source>
</evidence>
<dbReference type="Gene3D" id="2.40.10.10">
    <property type="entry name" value="Trypsin-like serine proteases"/>
    <property type="match status" value="1"/>
</dbReference>
<evidence type="ECO:0000256" key="4">
    <source>
        <dbReference type="ARBA" id="ARBA00022801"/>
    </source>
</evidence>
<dbReference type="InterPro" id="IPR043504">
    <property type="entry name" value="Peptidase_S1_PA_chymotrypsin"/>
</dbReference>
<dbReference type="GO" id="GO:0004252">
    <property type="term" value="F:serine-type endopeptidase activity"/>
    <property type="evidence" value="ECO:0007669"/>
    <property type="project" value="UniProtKB-EC"/>
</dbReference>
<evidence type="ECO:0000256" key="3">
    <source>
        <dbReference type="ARBA" id="ARBA00022670"/>
    </source>
</evidence>
<reference evidence="10" key="1">
    <citation type="submission" date="2021-04" db="EMBL/GenBank/DDBJ databases">
        <authorList>
            <person name="Chebbi M.A.C M."/>
        </authorList>
    </citation>
    <scope>NUCLEOTIDE SEQUENCE</scope>
</reference>
<keyword evidence="5 8" id="KW-0720">Serine protease</keyword>
<dbReference type="CDD" id="cd00190">
    <property type="entry name" value="Tryp_SPc"/>
    <property type="match status" value="1"/>
</dbReference>
<keyword evidence="11" id="KW-1185">Reference proteome</keyword>
<dbReference type="GO" id="GO:0016485">
    <property type="term" value="P:protein processing"/>
    <property type="evidence" value="ECO:0007669"/>
    <property type="project" value="UniProtKB-ARBA"/>
</dbReference>
<keyword evidence="6" id="KW-1015">Disulfide bond</keyword>
<dbReference type="PANTHER" id="PTHR24252:SF7">
    <property type="entry name" value="HYALIN"/>
    <property type="match status" value="1"/>
</dbReference>
<dbReference type="PRINTS" id="PR00722">
    <property type="entry name" value="CHYMOTRYPSIN"/>
</dbReference>
<dbReference type="PROSITE" id="PS00135">
    <property type="entry name" value="TRYPSIN_SER"/>
    <property type="match status" value="1"/>
</dbReference>
<feature type="domain" description="Peptidase S1" evidence="9">
    <location>
        <begin position="10"/>
        <end position="240"/>
    </location>
</feature>
<gene>
    <name evidence="10" type="ORF">HICCMSTLAB_LOCUS9483</name>
</gene>
<dbReference type="AlphaFoldDB" id="A0A8J2MP95"/>
<dbReference type="Pfam" id="PF00089">
    <property type="entry name" value="Trypsin"/>
    <property type="match status" value="1"/>
</dbReference>
<dbReference type="EMBL" id="CAJNRD030001122">
    <property type="protein sequence ID" value="CAG5100297.1"/>
    <property type="molecule type" value="Genomic_DNA"/>
</dbReference>
<evidence type="ECO:0000256" key="7">
    <source>
        <dbReference type="ARBA" id="ARBA00044036"/>
    </source>
</evidence>
<dbReference type="PROSITE" id="PS50240">
    <property type="entry name" value="TRYPSIN_DOM"/>
    <property type="match status" value="1"/>
</dbReference>
<dbReference type="OrthoDB" id="8440449at2759"/>
<keyword evidence="2" id="KW-0964">Secreted</keyword>
<sequence>TLPQNFHARIINGSDVQAGEIPYQVSLQYTLIVNFHFCGGSVLNEKYVITAAHCVQGKTAEQIKVVAATTNLKKPNSTHFVAEITVHEKYNPSDSWKNDIALVKIEDRFEVSAVLKFVPLPTPNQDIPAESVAVISGWGTLQEGGITPVVLQKTEVFIASQSYCKQVHTNAGSNIHETHICAYDPVHGTGPCNGDSGGPLMVDNKLVGLASWVQGCASTMYPTVYTRVPSFLDWIKANAV</sequence>
<dbReference type="SUPFAM" id="SSF50494">
    <property type="entry name" value="Trypsin-like serine proteases"/>
    <property type="match status" value="1"/>
</dbReference>
<evidence type="ECO:0000256" key="2">
    <source>
        <dbReference type="ARBA" id="ARBA00022525"/>
    </source>
</evidence>
<name>A0A8J2MP95_COTCN</name>
<evidence type="ECO:0000256" key="1">
    <source>
        <dbReference type="ARBA" id="ARBA00004239"/>
    </source>
</evidence>
<keyword evidence="3 8" id="KW-0645">Protease</keyword>
<dbReference type="SMART" id="SM00020">
    <property type="entry name" value="Tryp_SPc"/>
    <property type="match status" value="1"/>
</dbReference>
<evidence type="ECO:0000256" key="8">
    <source>
        <dbReference type="RuleBase" id="RU363034"/>
    </source>
</evidence>
<dbReference type="FunFam" id="2.40.10.10:FF:000047">
    <property type="entry name" value="Trypsin eta"/>
    <property type="match status" value="1"/>
</dbReference>
<dbReference type="InterPro" id="IPR001314">
    <property type="entry name" value="Peptidase_S1A"/>
</dbReference>
<feature type="non-terminal residue" evidence="10">
    <location>
        <position position="240"/>
    </location>
</feature>
<evidence type="ECO:0000256" key="6">
    <source>
        <dbReference type="ARBA" id="ARBA00023157"/>
    </source>
</evidence>
<dbReference type="PROSITE" id="PS00134">
    <property type="entry name" value="TRYPSIN_HIS"/>
    <property type="match status" value="1"/>
</dbReference>
<dbReference type="GO" id="GO:0005576">
    <property type="term" value="C:extracellular region"/>
    <property type="evidence" value="ECO:0007669"/>
    <property type="project" value="UniProtKB-SubCell"/>
</dbReference>
<comment type="subcellular location">
    <subcellularLocation>
        <location evidence="1">Secreted</location>
        <location evidence="1">Extracellular space</location>
    </subcellularLocation>
</comment>
<protein>
    <recommendedName>
        <fullName evidence="7">chymotrypsin</fullName>
        <ecNumber evidence="7">3.4.21.1</ecNumber>
    </recommendedName>
</protein>
<dbReference type="Proteomes" id="UP000786811">
    <property type="component" value="Unassembled WGS sequence"/>
</dbReference>
<comment type="caution">
    <text evidence="10">The sequence shown here is derived from an EMBL/GenBank/DDBJ whole genome shotgun (WGS) entry which is preliminary data.</text>
</comment>
<dbReference type="InterPro" id="IPR001254">
    <property type="entry name" value="Trypsin_dom"/>
</dbReference>
<evidence type="ECO:0000259" key="9">
    <source>
        <dbReference type="PROSITE" id="PS50240"/>
    </source>
</evidence>
<keyword evidence="4 8" id="KW-0378">Hydrolase</keyword>
<accession>A0A8J2MP95</accession>
<dbReference type="PANTHER" id="PTHR24252">
    <property type="entry name" value="ACROSIN-RELATED"/>
    <property type="match status" value="1"/>
</dbReference>
<dbReference type="EC" id="3.4.21.1" evidence="7"/>